<dbReference type="SUPFAM" id="SSF46785">
    <property type="entry name" value="Winged helix' DNA-binding domain"/>
    <property type="match status" value="1"/>
</dbReference>
<dbReference type="GO" id="GO:0003700">
    <property type="term" value="F:DNA-binding transcription factor activity"/>
    <property type="evidence" value="ECO:0007669"/>
    <property type="project" value="InterPro"/>
</dbReference>
<dbReference type="SMART" id="SM00345">
    <property type="entry name" value="HTH_GNTR"/>
    <property type="match status" value="1"/>
</dbReference>
<dbReference type="GO" id="GO:0003677">
    <property type="term" value="F:DNA binding"/>
    <property type="evidence" value="ECO:0007669"/>
    <property type="project" value="UniProtKB-KW"/>
</dbReference>
<dbReference type="Gene3D" id="1.10.10.10">
    <property type="entry name" value="Winged helix-like DNA-binding domain superfamily/Winged helix DNA-binding domain"/>
    <property type="match status" value="1"/>
</dbReference>
<protein>
    <submittedName>
        <fullName evidence="5">Transcriptional regulator</fullName>
    </submittedName>
</protein>
<dbReference type="Pfam" id="PF00392">
    <property type="entry name" value="GntR"/>
    <property type="match status" value="1"/>
</dbReference>
<dbReference type="Proteomes" id="UP000239549">
    <property type="component" value="Unassembled WGS sequence"/>
</dbReference>
<evidence type="ECO:0000259" key="4">
    <source>
        <dbReference type="PROSITE" id="PS50949"/>
    </source>
</evidence>
<dbReference type="PRINTS" id="PR00035">
    <property type="entry name" value="HTHGNTR"/>
</dbReference>
<dbReference type="InterPro" id="IPR008920">
    <property type="entry name" value="TF_FadR/GntR_C"/>
</dbReference>
<keyword evidence="6" id="KW-1185">Reference proteome</keyword>
<accession>A0A2L2XDW1</accession>
<dbReference type="Pfam" id="PF07729">
    <property type="entry name" value="FCD"/>
    <property type="match status" value="1"/>
</dbReference>
<organism evidence="5 6">
    <name type="scientific">Desulfocucumis palustris</name>
    <dbReference type="NCBI Taxonomy" id="1898651"/>
    <lineage>
        <taxon>Bacteria</taxon>
        <taxon>Bacillati</taxon>
        <taxon>Bacillota</taxon>
        <taxon>Clostridia</taxon>
        <taxon>Eubacteriales</taxon>
        <taxon>Desulfocucumaceae</taxon>
        <taxon>Desulfocucumis</taxon>
    </lineage>
</organism>
<dbReference type="InterPro" id="IPR036390">
    <property type="entry name" value="WH_DNA-bd_sf"/>
</dbReference>
<comment type="caution">
    <text evidence="5">The sequence shown here is derived from an EMBL/GenBank/DDBJ whole genome shotgun (WGS) entry which is preliminary data.</text>
</comment>
<keyword evidence="3" id="KW-0804">Transcription</keyword>
<sequence>MIKDGSLAPGDQLLPERQLAEKLEVSRSAIREALSALARMGLIEISPGSGAFVKEASIDNIIEPLASIMLRETKNVFHLMEARRILETGVVKIAALRSTSTDLFIIRDAVMDIRQDVEFPKDPGEADVDFHTAIANATGNPILISMMAMIAGMLREAYGPSRKKLMGIGKNLWYEHHLEIYNALARKDPDKAAEAMDRHIQTTIDELKRIYRWEEVEFTGK</sequence>
<evidence type="ECO:0000313" key="6">
    <source>
        <dbReference type="Proteomes" id="UP000239549"/>
    </source>
</evidence>
<dbReference type="PANTHER" id="PTHR43537">
    <property type="entry name" value="TRANSCRIPTIONAL REGULATOR, GNTR FAMILY"/>
    <property type="match status" value="1"/>
</dbReference>
<dbReference type="AlphaFoldDB" id="A0A2L2XDW1"/>
<dbReference type="InterPro" id="IPR036388">
    <property type="entry name" value="WH-like_DNA-bd_sf"/>
</dbReference>
<dbReference type="PROSITE" id="PS50949">
    <property type="entry name" value="HTH_GNTR"/>
    <property type="match status" value="1"/>
</dbReference>
<dbReference type="PANTHER" id="PTHR43537:SF5">
    <property type="entry name" value="UXU OPERON TRANSCRIPTIONAL REGULATOR"/>
    <property type="match status" value="1"/>
</dbReference>
<evidence type="ECO:0000256" key="1">
    <source>
        <dbReference type="ARBA" id="ARBA00023015"/>
    </source>
</evidence>
<reference evidence="6" key="1">
    <citation type="submission" date="2018-02" db="EMBL/GenBank/DDBJ databases">
        <title>Genome sequence of Desulfocucumis palustris strain NAW-5.</title>
        <authorList>
            <person name="Watanabe M."/>
            <person name="Kojima H."/>
            <person name="Fukui M."/>
        </authorList>
    </citation>
    <scope>NUCLEOTIDE SEQUENCE [LARGE SCALE GENOMIC DNA]</scope>
    <source>
        <strain evidence="6">NAW-5</strain>
    </source>
</reference>
<name>A0A2L2XDW1_9FIRM</name>
<dbReference type="CDD" id="cd07377">
    <property type="entry name" value="WHTH_GntR"/>
    <property type="match status" value="1"/>
</dbReference>
<gene>
    <name evidence="5" type="ORF">DCCM_0610</name>
</gene>
<feature type="domain" description="HTH gntR-type" evidence="4">
    <location>
        <begin position="1"/>
        <end position="56"/>
    </location>
</feature>
<dbReference type="InterPro" id="IPR000524">
    <property type="entry name" value="Tscrpt_reg_HTH_GntR"/>
</dbReference>
<dbReference type="EMBL" id="BFAV01000028">
    <property type="protein sequence ID" value="GBF32416.1"/>
    <property type="molecule type" value="Genomic_DNA"/>
</dbReference>
<evidence type="ECO:0000313" key="5">
    <source>
        <dbReference type="EMBL" id="GBF32416.1"/>
    </source>
</evidence>
<evidence type="ECO:0000256" key="3">
    <source>
        <dbReference type="ARBA" id="ARBA00023163"/>
    </source>
</evidence>
<dbReference type="Gene3D" id="1.20.120.530">
    <property type="entry name" value="GntR ligand-binding domain-like"/>
    <property type="match status" value="1"/>
</dbReference>
<keyword evidence="1" id="KW-0805">Transcription regulation</keyword>
<keyword evidence="2" id="KW-0238">DNA-binding</keyword>
<dbReference type="SUPFAM" id="SSF48008">
    <property type="entry name" value="GntR ligand-binding domain-like"/>
    <property type="match status" value="1"/>
</dbReference>
<evidence type="ECO:0000256" key="2">
    <source>
        <dbReference type="ARBA" id="ARBA00023125"/>
    </source>
</evidence>
<dbReference type="InterPro" id="IPR011711">
    <property type="entry name" value="GntR_C"/>
</dbReference>
<proteinExistence type="predicted"/>
<dbReference type="SMART" id="SM00895">
    <property type="entry name" value="FCD"/>
    <property type="match status" value="1"/>
</dbReference>